<dbReference type="Pfam" id="PF00150">
    <property type="entry name" value="Cellulase"/>
    <property type="match status" value="1"/>
</dbReference>
<protein>
    <submittedName>
        <fullName evidence="5">Glycoside hydrolase family 5</fullName>
    </submittedName>
</protein>
<accession>A0A0K2SLF6</accession>
<dbReference type="Proteomes" id="UP000065807">
    <property type="component" value="Chromosome"/>
</dbReference>
<dbReference type="InterPro" id="IPR001547">
    <property type="entry name" value="Glyco_hydro_5"/>
</dbReference>
<evidence type="ECO:0000256" key="3">
    <source>
        <dbReference type="RuleBase" id="RU361153"/>
    </source>
</evidence>
<name>A0A0K2SLF6_LIMPI</name>
<reference evidence="6" key="1">
    <citation type="submission" date="2015-07" db="EMBL/GenBank/DDBJ databases">
        <title>Complete genome sequence and phylogenetic analysis of Limnochorda pilosa.</title>
        <authorList>
            <person name="Watanabe M."/>
            <person name="Kojima H."/>
            <person name="Fukui M."/>
        </authorList>
    </citation>
    <scope>NUCLEOTIDE SEQUENCE [LARGE SCALE GENOMIC DNA]</scope>
    <source>
        <strain evidence="6">HC45</strain>
    </source>
</reference>
<dbReference type="AlphaFoldDB" id="A0A0K2SLF6"/>
<dbReference type="GO" id="GO:0009986">
    <property type="term" value="C:cell surface"/>
    <property type="evidence" value="ECO:0007669"/>
    <property type="project" value="TreeGrafter"/>
</dbReference>
<dbReference type="PANTHER" id="PTHR31297:SF13">
    <property type="entry name" value="PUTATIVE-RELATED"/>
    <property type="match status" value="1"/>
</dbReference>
<evidence type="ECO:0000313" key="6">
    <source>
        <dbReference type="Proteomes" id="UP000065807"/>
    </source>
</evidence>
<feature type="domain" description="Glycoside hydrolase family 5" evidence="4">
    <location>
        <begin position="71"/>
        <end position="336"/>
    </location>
</feature>
<dbReference type="PATRIC" id="fig|1555112.3.peg.2161"/>
<keyword evidence="2 3" id="KW-0326">Glycosidase</keyword>
<dbReference type="EMBL" id="AP014924">
    <property type="protein sequence ID" value="BAS27961.1"/>
    <property type="molecule type" value="Genomic_DNA"/>
</dbReference>
<comment type="similarity">
    <text evidence="3">Belongs to the glycosyl hydrolase 5 (cellulase A) family.</text>
</comment>
<dbReference type="Gene3D" id="3.20.20.80">
    <property type="entry name" value="Glycosidases"/>
    <property type="match status" value="1"/>
</dbReference>
<dbReference type="PANTHER" id="PTHR31297">
    <property type="entry name" value="GLUCAN ENDO-1,6-BETA-GLUCOSIDASE B"/>
    <property type="match status" value="1"/>
</dbReference>
<reference evidence="6" key="2">
    <citation type="journal article" date="2016" name="Int. J. Syst. Evol. Microbiol.">
        <title>Complete genome sequence and cell structure of Limnochorda pilosa, a Gram-negative spore-former within the phylum Firmicutes.</title>
        <authorList>
            <person name="Watanabe M."/>
            <person name="Kojima H."/>
            <person name="Fukui M."/>
        </authorList>
    </citation>
    <scope>NUCLEOTIDE SEQUENCE [LARGE SCALE GENOMIC DNA]</scope>
    <source>
        <strain evidence="6">HC45</strain>
    </source>
</reference>
<dbReference type="GO" id="GO:0005576">
    <property type="term" value="C:extracellular region"/>
    <property type="evidence" value="ECO:0007669"/>
    <property type="project" value="TreeGrafter"/>
</dbReference>
<evidence type="ECO:0000256" key="1">
    <source>
        <dbReference type="ARBA" id="ARBA00022801"/>
    </source>
</evidence>
<dbReference type="GO" id="GO:0009251">
    <property type="term" value="P:glucan catabolic process"/>
    <property type="evidence" value="ECO:0007669"/>
    <property type="project" value="TreeGrafter"/>
</dbReference>
<gene>
    <name evidence="5" type="ORF">LIP_2120</name>
</gene>
<dbReference type="KEGG" id="lpil:LIP_2120"/>
<evidence type="ECO:0000259" key="4">
    <source>
        <dbReference type="Pfam" id="PF00150"/>
    </source>
</evidence>
<evidence type="ECO:0000313" key="5">
    <source>
        <dbReference type="EMBL" id="BAS27961.1"/>
    </source>
</evidence>
<evidence type="ECO:0000256" key="2">
    <source>
        <dbReference type="ARBA" id="ARBA00023295"/>
    </source>
</evidence>
<dbReference type="RefSeq" id="WP_068137600.1">
    <property type="nucleotide sequence ID" value="NZ_AP014924.1"/>
</dbReference>
<dbReference type="InterPro" id="IPR050386">
    <property type="entry name" value="Glycosyl_hydrolase_5"/>
</dbReference>
<dbReference type="OrthoDB" id="9800475at2"/>
<dbReference type="STRING" id="1555112.LIP_2120"/>
<organism evidence="5 6">
    <name type="scientific">Limnochorda pilosa</name>
    <dbReference type="NCBI Taxonomy" id="1555112"/>
    <lineage>
        <taxon>Bacteria</taxon>
        <taxon>Bacillati</taxon>
        <taxon>Bacillota</taxon>
        <taxon>Limnochordia</taxon>
        <taxon>Limnochordales</taxon>
        <taxon>Limnochordaceae</taxon>
        <taxon>Limnochorda</taxon>
    </lineage>
</organism>
<sequence length="465" mass="53680">MKFLRAEGKKVVDTDGREVRLRGVAVGGWLNMENFITGYPGCESRLRSALLEELGEERYRTWMTSFVEAFFSEEDIRFLRGLGATVVRVPFNYRLFEDDDRPGVYKDEGFVHLDRIVRTAETHGMYVILDLHAAPGWQNEGWHADNPTGVSLFWQHRDFQARARDLWAHIADHYRDTAAVAGYDLLNEPNAPSVSVLNRLYKELAGAIRRVDRRHILFLEGNDWSRRFDGLDEALDENVVWSSHNYTVVTHKARRYPGPVEGVYGDRAWLRRDLEETNRWMLERDLPNWVGEFGALYDGDVLEPTPSDQARLAALKDQIELFDEFGFHWTLWTYKDVGPQGLVVPGADSEYLRRLRPMLRLKQELGLDKWTTRDLGWPGAAIRHLVDQIGSRLWDFSLDLAGLKEYLVERVVYGDLANAVVPLYAMLFADMSPEEIAVMQREAFELKNGRRREGLIEVLSASWKS</sequence>
<proteinExistence type="inferred from homology"/>
<dbReference type="InterPro" id="IPR017853">
    <property type="entry name" value="GH"/>
</dbReference>
<dbReference type="SUPFAM" id="SSF51445">
    <property type="entry name" value="(Trans)glycosidases"/>
    <property type="match status" value="1"/>
</dbReference>
<keyword evidence="6" id="KW-1185">Reference proteome</keyword>
<keyword evidence="1 3" id="KW-0378">Hydrolase</keyword>
<dbReference type="GO" id="GO:0008422">
    <property type="term" value="F:beta-glucosidase activity"/>
    <property type="evidence" value="ECO:0007669"/>
    <property type="project" value="TreeGrafter"/>
</dbReference>